<gene>
    <name evidence="9" type="primary">folK</name>
    <name evidence="9" type="ORF">COB20_09595</name>
</gene>
<dbReference type="GO" id="GO:0046654">
    <property type="term" value="P:tetrahydrofolate biosynthetic process"/>
    <property type="evidence" value="ECO:0007669"/>
    <property type="project" value="UniProtKB-UniPathway"/>
</dbReference>
<dbReference type="GO" id="GO:0016301">
    <property type="term" value="F:kinase activity"/>
    <property type="evidence" value="ECO:0007669"/>
    <property type="project" value="UniProtKB-KW"/>
</dbReference>
<evidence type="ECO:0000256" key="1">
    <source>
        <dbReference type="ARBA" id="ARBA00005051"/>
    </source>
</evidence>
<dbReference type="NCBIfam" id="TIGR01498">
    <property type="entry name" value="folK"/>
    <property type="match status" value="1"/>
</dbReference>
<evidence type="ECO:0000259" key="8">
    <source>
        <dbReference type="Pfam" id="PF01288"/>
    </source>
</evidence>
<evidence type="ECO:0000256" key="4">
    <source>
        <dbReference type="ARBA" id="ARBA00022741"/>
    </source>
</evidence>
<dbReference type="AlphaFoldDB" id="A0A2A4X3E0"/>
<evidence type="ECO:0000256" key="7">
    <source>
        <dbReference type="ARBA" id="ARBA00022909"/>
    </source>
</evidence>
<comment type="caution">
    <text evidence="9">The sequence shown here is derived from an EMBL/GenBank/DDBJ whole genome shotgun (WGS) entry which is preliminary data.</text>
</comment>
<dbReference type="Pfam" id="PF01288">
    <property type="entry name" value="HPPK"/>
    <property type="match status" value="1"/>
</dbReference>
<dbReference type="InterPro" id="IPR000550">
    <property type="entry name" value="Hppk"/>
</dbReference>
<proteinExistence type="predicted"/>
<dbReference type="PANTHER" id="PTHR43071:SF2">
    <property type="entry name" value="2-AMINO-4-HYDROXY-6-HYDROXYMETHYLDIHYDROPTERIDINE PYROPHOSPHOKINASE"/>
    <property type="match status" value="1"/>
</dbReference>
<dbReference type="Proteomes" id="UP000218767">
    <property type="component" value="Unassembled WGS sequence"/>
</dbReference>
<evidence type="ECO:0000313" key="10">
    <source>
        <dbReference type="Proteomes" id="UP000218767"/>
    </source>
</evidence>
<accession>A0A2A4X3E0</accession>
<organism evidence="9 10">
    <name type="scientific">SAR86 cluster bacterium</name>
    <dbReference type="NCBI Taxonomy" id="2030880"/>
    <lineage>
        <taxon>Bacteria</taxon>
        <taxon>Pseudomonadati</taxon>
        <taxon>Pseudomonadota</taxon>
        <taxon>Gammaproteobacteria</taxon>
        <taxon>SAR86 cluster</taxon>
    </lineage>
</organism>
<dbReference type="GO" id="GO:0003848">
    <property type="term" value="F:2-amino-4-hydroxy-6-hydroxymethyldihydropteridine diphosphokinase activity"/>
    <property type="evidence" value="ECO:0007669"/>
    <property type="project" value="UniProtKB-EC"/>
</dbReference>
<dbReference type="PANTHER" id="PTHR43071">
    <property type="entry name" value="2-AMINO-4-HYDROXY-6-HYDROXYMETHYLDIHYDROPTERIDINE PYROPHOSPHOKINASE"/>
    <property type="match status" value="1"/>
</dbReference>
<feature type="domain" description="7,8-dihydro-6-hydroxymethylpterin-pyrophosphokinase" evidence="8">
    <location>
        <begin position="6"/>
        <end position="129"/>
    </location>
</feature>
<keyword evidence="4" id="KW-0547">Nucleotide-binding</keyword>
<evidence type="ECO:0000256" key="3">
    <source>
        <dbReference type="ARBA" id="ARBA00022679"/>
    </source>
</evidence>
<reference evidence="10" key="1">
    <citation type="submission" date="2017-08" db="EMBL/GenBank/DDBJ databases">
        <title>A dynamic microbial community with high functional redundancy inhabits the cold, oxic subseafloor aquifer.</title>
        <authorList>
            <person name="Tully B.J."/>
            <person name="Wheat C.G."/>
            <person name="Glazer B.T."/>
            <person name="Huber J.A."/>
        </authorList>
    </citation>
    <scope>NUCLEOTIDE SEQUENCE [LARGE SCALE GENOMIC DNA]</scope>
</reference>
<keyword evidence="5 9" id="KW-0418">Kinase</keyword>
<name>A0A2A4X3E0_9GAMM</name>
<dbReference type="GO" id="GO:0046656">
    <property type="term" value="P:folic acid biosynthetic process"/>
    <property type="evidence" value="ECO:0007669"/>
    <property type="project" value="UniProtKB-KW"/>
</dbReference>
<evidence type="ECO:0000313" key="9">
    <source>
        <dbReference type="EMBL" id="PCI76801.1"/>
    </source>
</evidence>
<evidence type="ECO:0000256" key="2">
    <source>
        <dbReference type="ARBA" id="ARBA00013253"/>
    </source>
</evidence>
<evidence type="ECO:0000256" key="5">
    <source>
        <dbReference type="ARBA" id="ARBA00022777"/>
    </source>
</evidence>
<protein>
    <recommendedName>
        <fullName evidence="2">2-amino-4-hydroxy-6-hydroxymethyldihydropteridine diphosphokinase</fullName>
        <ecNumber evidence="2">2.7.6.3</ecNumber>
    </recommendedName>
</protein>
<dbReference type="UniPathway" id="UPA00077">
    <property type="reaction ID" value="UER00155"/>
</dbReference>
<sequence length="167" mass="18662">MTTLALSIGSNIDAESNIRAALDALNLEFENIRNSTTYESQAIGFDGDNFLNLVILADTDKGLDEVAAILKRLEDQLGRDRRQARFSGRTMDIDILLYGNESGMCCGIELPRPEVTENAYVLQPLSELLPDAVHPATGLSYRNLWQDYDKSKQQLWAIETDWPVEAP</sequence>
<dbReference type="Gene3D" id="3.30.70.560">
    <property type="entry name" value="7,8-Dihydro-6-hydroxymethylpterin-pyrophosphokinase HPPK"/>
    <property type="match status" value="1"/>
</dbReference>
<comment type="pathway">
    <text evidence="1">Cofactor biosynthesis; tetrahydrofolate biosynthesis; 2-amino-4-hydroxy-6-hydroxymethyl-7,8-dihydropteridine diphosphate from 7,8-dihydroneopterin triphosphate: step 4/4.</text>
</comment>
<dbReference type="EC" id="2.7.6.3" evidence="2"/>
<keyword evidence="3" id="KW-0808">Transferase</keyword>
<dbReference type="InterPro" id="IPR035907">
    <property type="entry name" value="Hppk_sf"/>
</dbReference>
<dbReference type="GO" id="GO:0005524">
    <property type="term" value="F:ATP binding"/>
    <property type="evidence" value="ECO:0007669"/>
    <property type="project" value="UniProtKB-KW"/>
</dbReference>
<dbReference type="SUPFAM" id="SSF55083">
    <property type="entry name" value="6-hydroxymethyl-7,8-dihydropterin pyrophosphokinase, HPPK"/>
    <property type="match status" value="1"/>
</dbReference>
<dbReference type="EMBL" id="NVUL01000052">
    <property type="protein sequence ID" value="PCI76801.1"/>
    <property type="molecule type" value="Genomic_DNA"/>
</dbReference>
<evidence type="ECO:0000256" key="6">
    <source>
        <dbReference type="ARBA" id="ARBA00022840"/>
    </source>
</evidence>
<keyword evidence="7" id="KW-0289">Folate biosynthesis</keyword>
<keyword evidence="6" id="KW-0067">ATP-binding</keyword>